<dbReference type="STRING" id="1005944.SAMN05192576_1067"/>
<accession>A0A1G9WI98</accession>
<reference evidence="2 3" key="1">
    <citation type="submission" date="2016-10" db="EMBL/GenBank/DDBJ databases">
        <authorList>
            <person name="de Groot N.N."/>
        </authorList>
    </citation>
    <scope>NUCLEOTIDE SEQUENCE [LARGE SCALE GENOMIC DNA]</scope>
    <source>
        <strain evidence="2 3">CGMCC 1.11147</strain>
    </source>
</reference>
<keyword evidence="3" id="KW-1185">Reference proteome</keyword>
<sequence length="98" mass="10667">MATDYDASRKSEDEQKEESLEARRLTSGEQDKTSGQVDVDETALAESYELPGADLSSETLSIEVTPEQADEFVCTACFLVQHTSRRSSPAATLCNDCA</sequence>
<dbReference type="Pfam" id="PF13834">
    <property type="entry name" value="DUF4193"/>
    <property type="match status" value="1"/>
</dbReference>
<dbReference type="OrthoDB" id="4732434at2"/>
<dbReference type="InterPro" id="IPR025242">
    <property type="entry name" value="DUF4193"/>
</dbReference>
<name>A0A1G9WI98_9ACTN</name>
<organism evidence="2 3">
    <name type="scientific">Nocardioides szechwanensis</name>
    <dbReference type="NCBI Taxonomy" id="1005944"/>
    <lineage>
        <taxon>Bacteria</taxon>
        <taxon>Bacillati</taxon>
        <taxon>Actinomycetota</taxon>
        <taxon>Actinomycetes</taxon>
        <taxon>Propionibacteriales</taxon>
        <taxon>Nocardioidaceae</taxon>
        <taxon>Nocardioides</taxon>
    </lineage>
</organism>
<feature type="region of interest" description="Disordered" evidence="1">
    <location>
        <begin position="1"/>
        <end position="39"/>
    </location>
</feature>
<feature type="compositionally biased region" description="Basic and acidic residues" evidence="1">
    <location>
        <begin position="1"/>
        <end position="32"/>
    </location>
</feature>
<evidence type="ECO:0000256" key="1">
    <source>
        <dbReference type="SAM" id="MobiDB-lite"/>
    </source>
</evidence>
<protein>
    <recommendedName>
        <fullName evidence="4">dUTPase</fullName>
    </recommendedName>
</protein>
<dbReference type="Proteomes" id="UP000199004">
    <property type="component" value="Unassembled WGS sequence"/>
</dbReference>
<proteinExistence type="predicted"/>
<evidence type="ECO:0000313" key="3">
    <source>
        <dbReference type="Proteomes" id="UP000199004"/>
    </source>
</evidence>
<gene>
    <name evidence="2" type="ORF">SAMN05192576_1067</name>
</gene>
<evidence type="ECO:0000313" key="2">
    <source>
        <dbReference type="EMBL" id="SDM84189.1"/>
    </source>
</evidence>
<dbReference type="AlphaFoldDB" id="A0A1G9WI98"/>
<evidence type="ECO:0008006" key="4">
    <source>
        <dbReference type="Google" id="ProtNLM"/>
    </source>
</evidence>
<dbReference type="EMBL" id="FNIC01000001">
    <property type="protein sequence ID" value="SDM84189.1"/>
    <property type="molecule type" value="Genomic_DNA"/>
</dbReference>
<dbReference type="RefSeq" id="WP_091022498.1">
    <property type="nucleotide sequence ID" value="NZ_BKAE01000002.1"/>
</dbReference>